<evidence type="ECO:0000313" key="2">
    <source>
        <dbReference type="Proteomes" id="UP001153678"/>
    </source>
</evidence>
<feature type="non-terminal residue" evidence="1">
    <location>
        <position position="107"/>
    </location>
</feature>
<dbReference type="Proteomes" id="UP001153678">
    <property type="component" value="Unassembled WGS sequence"/>
</dbReference>
<keyword evidence="2" id="KW-1185">Reference proteome</keyword>
<gene>
    <name evidence="1" type="ORF">FWILDA_LOCUS16413</name>
</gene>
<name>A0A9W4WXM6_9GLOM</name>
<organism evidence="1 2">
    <name type="scientific">Funneliformis geosporum</name>
    <dbReference type="NCBI Taxonomy" id="1117311"/>
    <lineage>
        <taxon>Eukaryota</taxon>
        <taxon>Fungi</taxon>
        <taxon>Fungi incertae sedis</taxon>
        <taxon>Mucoromycota</taxon>
        <taxon>Glomeromycotina</taxon>
        <taxon>Glomeromycetes</taxon>
        <taxon>Glomerales</taxon>
        <taxon>Glomeraceae</taxon>
        <taxon>Funneliformis</taxon>
    </lineage>
</organism>
<dbReference type="EMBL" id="CAMKVN010010467">
    <property type="protein sequence ID" value="CAI2194113.1"/>
    <property type="molecule type" value="Genomic_DNA"/>
</dbReference>
<reference evidence="1" key="1">
    <citation type="submission" date="2022-08" db="EMBL/GenBank/DDBJ databases">
        <authorList>
            <person name="Kallberg Y."/>
            <person name="Tangrot J."/>
            <person name="Rosling A."/>
        </authorList>
    </citation>
    <scope>NUCLEOTIDE SEQUENCE</scope>
    <source>
        <strain evidence="1">Wild A</strain>
    </source>
</reference>
<evidence type="ECO:0000313" key="1">
    <source>
        <dbReference type="EMBL" id="CAI2194113.1"/>
    </source>
</evidence>
<sequence length="107" mass="12210">ASLTKNLSDNHPITTEYFKKQELPLIHEFHSILGGKISQEDYNNAQNDAILKITKVKIELFTEMAMHDFIEKAKHDGIAIAVHRYFKANNPNIGNAFDISQLTIWIS</sequence>
<accession>A0A9W4WXM6</accession>
<comment type="caution">
    <text evidence="1">The sequence shown here is derived from an EMBL/GenBank/DDBJ whole genome shotgun (WGS) entry which is preliminary data.</text>
</comment>
<proteinExistence type="predicted"/>
<protein>
    <submittedName>
        <fullName evidence="1">4965_t:CDS:1</fullName>
    </submittedName>
</protein>
<dbReference type="OrthoDB" id="2404467at2759"/>
<dbReference type="AlphaFoldDB" id="A0A9W4WXM6"/>